<evidence type="ECO:0000313" key="7">
    <source>
        <dbReference type="Proteomes" id="UP000095283"/>
    </source>
</evidence>
<feature type="region of interest" description="Disordered" evidence="5">
    <location>
        <begin position="1"/>
        <end position="38"/>
    </location>
</feature>
<dbReference type="Proteomes" id="UP000095283">
    <property type="component" value="Unplaced"/>
</dbReference>
<dbReference type="PANTHER" id="PTHR43243:SF20">
    <property type="entry name" value="CATIONIC AMINO ACID TRANSPORTER 3"/>
    <property type="match status" value="1"/>
</dbReference>
<keyword evidence="4 6" id="KW-0472">Membrane</keyword>
<reference evidence="8" key="1">
    <citation type="submission" date="2016-11" db="UniProtKB">
        <authorList>
            <consortium name="WormBaseParasite"/>
        </authorList>
    </citation>
    <scope>IDENTIFICATION</scope>
</reference>
<accession>A0A1I7XBV9</accession>
<feature type="transmembrane region" description="Helical" evidence="6">
    <location>
        <begin position="671"/>
        <end position="688"/>
    </location>
</feature>
<feature type="transmembrane region" description="Helical" evidence="6">
    <location>
        <begin position="582"/>
        <end position="599"/>
    </location>
</feature>
<evidence type="ECO:0000256" key="3">
    <source>
        <dbReference type="ARBA" id="ARBA00022989"/>
    </source>
</evidence>
<feature type="transmembrane region" description="Helical" evidence="6">
    <location>
        <begin position="272"/>
        <end position="293"/>
    </location>
</feature>
<feature type="transmembrane region" description="Helical" evidence="6">
    <location>
        <begin position="208"/>
        <end position="225"/>
    </location>
</feature>
<keyword evidence="2 6" id="KW-0812">Transmembrane</keyword>
<evidence type="ECO:0000256" key="1">
    <source>
        <dbReference type="ARBA" id="ARBA00004141"/>
    </source>
</evidence>
<sequence>MPVSPFPNYGGQPQRAGPDVRSQASGGSGEGSGSGSDHKSVYDFDSTANIRDYATIVNLVSWSIHSNLSLDYFYGALSCRYCLTIKCNVNENSSTTPHIQSVRCHFIISSVIRVILLSVSAAHLAELSCAVPKNCVLYHFSFAAVGELPAFLIGWTSILDSVCISTILCRAWSDHLNLLFRRLIHPVTSMRLFHRETNTWILNSEYDLTALFAAFVSLLIMWCSLRVIGTISICLLTVVVLITASCTMVGFFHTDPQNWIDANFFSFGFDGVLKSCCALMCAFTGVEATSYLFEESKYPRRRVPVLLPLLVTILAIFFFVIIMIFSLSTNVAKLPATVLVPEIFTLMNIPAAKYMLSVASVCGLSGAVLSSFLPGSRIINALGLVKEFISLQVCLTYLQHYRPEPIGIPHEISQYKSMKKKHQRVMLADINGSVITNTVTADSQDYDSDNSADTAVFLEMNIAQKETEKLQKRLERKQKRVFDEKLPVLAKSVSHYNSIKCNFYDKHVAFQENHTPSTSFSHKEHNCIIQACTPIGSEDESHDKIHLYSREVSELPYISSYEEKNSPSTPANMNVEYDKAKWLLVLFILSSTMFCQILLTTGFETISSVVLLSLFFVIVLLSIFLGSRLTTNDYLHRRQAKMPLFPHISYYTMFILVFALSTTSGWCALQFLAWIFFGLVLYFMYGFWQSVERDNPGDAALDKEDEEAYKAIIGDNGSEL</sequence>
<dbReference type="AlphaFoldDB" id="A0A1I7XBV9"/>
<feature type="transmembrane region" description="Helical" evidence="6">
    <location>
        <begin position="232"/>
        <end position="252"/>
    </location>
</feature>
<dbReference type="PANTHER" id="PTHR43243">
    <property type="entry name" value="INNER MEMBRANE TRANSPORTER YGJI-RELATED"/>
    <property type="match status" value="1"/>
</dbReference>
<name>A0A1I7XBV9_HETBA</name>
<feature type="transmembrane region" description="Helical" evidence="6">
    <location>
        <begin position="305"/>
        <end position="327"/>
    </location>
</feature>
<feature type="transmembrane region" description="Helical" evidence="6">
    <location>
        <begin position="648"/>
        <end position="665"/>
    </location>
</feature>
<evidence type="ECO:0000256" key="4">
    <source>
        <dbReference type="ARBA" id="ARBA00023136"/>
    </source>
</evidence>
<keyword evidence="3 6" id="KW-1133">Transmembrane helix</keyword>
<feature type="transmembrane region" description="Helical" evidence="6">
    <location>
        <begin position="354"/>
        <end position="373"/>
    </location>
</feature>
<dbReference type="Pfam" id="PF13520">
    <property type="entry name" value="AA_permease_2"/>
    <property type="match status" value="1"/>
</dbReference>
<dbReference type="GO" id="GO:0016020">
    <property type="term" value="C:membrane"/>
    <property type="evidence" value="ECO:0007669"/>
    <property type="project" value="UniProtKB-SubCell"/>
</dbReference>
<evidence type="ECO:0000256" key="6">
    <source>
        <dbReference type="SAM" id="Phobius"/>
    </source>
</evidence>
<keyword evidence="7" id="KW-1185">Reference proteome</keyword>
<proteinExistence type="predicted"/>
<feature type="transmembrane region" description="Helical" evidence="6">
    <location>
        <begin position="605"/>
        <end position="627"/>
    </location>
</feature>
<evidence type="ECO:0000256" key="5">
    <source>
        <dbReference type="SAM" id="MobiDB-lite"/>
    </source>
</evidence>
<evidence type="ECO:0000256" key="2">
    <source>
        <dbReference type="ARBA" id="ARBA00022692"/>
    </source>
</evidence>
<dbReference type="Gene3D" id="1.20.1740.10">
    <property type="entry name" value="Amino acid/polyamine transporter I"/>
    <property type="match status" value="2"/>
</dbReference>
<organism evidence="7 8">
    <name type="scientific">Heterorhabditis bacteriophora</name>
    <name type="common">Entomopathogenic nematode worm</name>
    <dbReference type="NCBI Taxonomy" id="37862"/>
    <lineage>
        <taxon>Eukaryota</taxon>
        <taxon>Metazoa</taxon>
        <taxon>Ecdysozoa</taxon>
        <taxon>Nematoda</taxon>
        <taxon>Chromadorea</taxon>
        <taxon>Rhabditida</taxon>
        <taxon>Rhabditina</taxon>
        <taxon>Rhabditomorpha</taxon>
        <taxon>Strongyloidea</taxon>
        <taxon>Heterorhabditidae</taxon>
        <taxon>Heterorhabditis</taxon>
    </lineage>
</organism>
<protein>
    <submittedName>
        <fullName evidence="8">AA_permease_C domain-containing protein</fullName>
    </submittedName>
</protein>
<comment type="subcellular location">
    <subcellularLocation>
        <location evidence="1">Membrane</location>
        <topology evidence="1">Multi-pass membrane protein</topology>
    </subcellularLocation>
</comment>
<dbReference type="InterPro" id="IPR002293">
    <property type="entry name" value="AA/rel_permease1"/>
</dbReference>
<dbReference type="WBParaSite" id="Hba_14929">
    <property type="protein sequence ID" value="Hba_14929"/>
    <property type="gene ID" value="Hba_14929"/>
</dbReference>
<dbReference type="GO" id="GO:0015171">
    <property type="term" value="F:amino acid transmembrane transporter activity"/>
    <property type="evidence" value="ECO:0007669"/>
    <property type="project" value="TreeGrafter"/>
</dbReference>
<evidence type="ECO:0000313" key="8">
    <source>
        <dbReference type="WBParaSite" id="Hba_14929"/>
    </source>
</evidence>